<accession>A0A246JVE9</accession>
<comment type="caution">
    <text evidence="2">The sequence shown here is derived from an EMBL/GenBank/DDBJ whole genome shotgun (WGS) entry which is preliminary data.</text>
</comment>
<evidence type="ECO:0000259" key="1">
    <source>
        <dbReference type="Pfam" id="PF13400"/>
    </source>
</evidence>
<dbReference type="InterPro" id="IPR028087">
    <property type="entry name" value="Tad_N"/>
</dbReference>
<proteinExistence type="predicted"/>
<evidence type="ECO:0000313" key="3">
    <source>
        <dbReference type="Proteomes" id="UP000197361"/>
    </source>
</evidence>
<sequence>MILFKEGRMRSGNDRRRLTPTAKRMIFDQRGATAAIFAISLPVLVGMGALAVDVGIWNVQKRQAQGAADQAAYSAAVSSKAGNDLANVTSDARAITASMGFSHDPVNGVAVAVSNPPTAGQFAGDAGYWEVTVTEPQATWLAGYLFGGTATVNARAVAGGASGGNACIIGLNTTESDTVRVWGSGVIDSPGCNVFSNSNSSQALVCGGSCTIRASTYAVGDHRVQGSGDLLGAVNATGRSPVVDPYADVTVSPPGSCTTANNSPANNFNLTPNYYCALNISNTVNLSPGVYYANTLSVSGTLNAPSGVTIILLSTGNNVFSTNGSPVINITAPATGAYAGIAIMSLTSSSSVMTFNGNTTFRTTGALYFPNRAMKFLGSFDNTKCTQLVANKIEITGNANMHHNCPGAGIRSPGGSTVALME</sequence>
<keyword evidence="3" id="KW-1185">Reference proteome</keyword>
<dbReference type="Pfam" id="PF13400">
    <property type="entry name" value="Tad"/>
    <property type="match status" value="1"/>
</dbReference>
<reference evidence="2 3" key="1">
    <citation type="journal article" date="2010" name="Int. J. Syst. Evol. Microbiol.">
        <title>Sphingopyxis bauzanensis sp. nov., a psychrophilic bacterium isolated from soil.</title>
        <authorList>
            <person name="Zhang D.C."/>
            <person name="Liu H.C."/>
            <person name="Xin Y.H."/>
            <person name="Zhou Y.G."/>
            <person name="Schinner F."/>
            <person name="Margesin R."/>
        </authorList>
    </citation>
    <scope>NUCLEOTIDE SEQUENCE [LARGE SCALE GENOMIC DNA]</scope>
    <source>
        <strain evidence="2 3">DSM 22271</strain>
    </source>
</reference>
<organism evidence="2 3">
    <name type="scientific">Sphingopyxis bauzanensis</name>
    <dbReference type="NCBI Taxonomy" id="651663"/>
    <lineage>
        <taxon>Bacteria</taxon>
        <taxon>Pseudomonadati</taxon>
        <taxon>Pseudomonadota</taxon>
        <taxon>Alphaproteobacteria</taxon>
        <taxon>Sphingomonadales</taxon>
        <taxon>Sphingomonadaceae</taxon>
        <taxon>Sphingopyxis</taxon>
    </lineage>
</organism>
<dbReference type="EMBL" id="NISK01000002">
    <property type="protein sequence ID" value="OWQ97040.1"/>
    <property type="molecule type" value="Genomic_DNA"/>
</dbReference>
<name>A0A246JVE9_9SPHN</name>
<dbReference type="Proteomes" id="UP000197361">
    <property type="component" value="Unassembled WGS sequence"/>
</dbReference>
<protein>
    <recommendedName>
        <fullName evidence="1">Putative Flp pilus-assembly TadG-like N-terminal domain-containing protein</fullName>
    </recommendedName>
</protein>
<feature type="domain" description="Putative Flp pilus-assembly TadG-like N-terminal" evidence="1">
    <location>
        <begin position="31"/>
        <end position="77"/>
    </location>
</feature>
<gene>
    <name evidence="2" type="ORF">CDQ92_08095</name>
</gene>
<dbReference type="AlphaFoldDB" id="A0A246JVE9"/>
<evidence type="ECO:0000313" key="2">
    <source>
        <dbReference type="EMBL" id="OWQ97040.1"/>
    </source>
</evidence>